<keyword evidence="3" id="KW-1185">Reference proteome</keyword>
<keyword evidence="1" id="KW-0175">Coiled coil</keyword>
<dbReference type="EMBL" id="NAJQ01000029">
    <property type="protein sequence ID" value="TKA82631.1"/>
    <property type="molecule type" value="Genomic_DNA"/>
</dbReference>
<sequence length="167" mass="18102">MAAADPGPPPDFELLAQSCITMAENFSRFRNLPAVDNGVAIMEAIQTLNNRMEQMQQQMQQMHQQTQQQLLGMEERLGMRISASNTNSLSRLQNSQLIAPDNALAPLYHHMTNTPIDDFPATPAGIANLSAASATALLTALGENVAGTLLAKRQRIRHAIGLKQAAV</sequence>
<proteinExistence type="predicted"/>
<reference evidence="2 3" key="1">
    <citation type="submission" date="2017-03" db="EMBL/GenBank/DDBJ databases">
        <title>Genomes of endolithic fungi from Antarctica.</title>
        <authorList>
            <person name="Coleine C."/>
            <person name="Masonjones S."/>
            <person name="Stajich J.E."/>
        </authorList>
    </citation>
    <scope>NUCLEOTIDE SEQUENCE [LARGE SCALE GENOMIC DNA]</scope>
    <source>
        <strain evidence="2 3">CCFEE 5184</strain>
    </source>
</reference>
<dbReference type="STRING" id="329884.A0A4U0Y0Q7"/>
<dbReference type="Proteomes" id="UP000309340">
    <property type="component" value="Unassembled WGS sequence"/>
</dbReference>
<evidence type="ECO:0000313" key="2">
    <source>
        <dbReference type="EMBL" id="TKA82631.1"/>
    </source>
</evidence>
<evidence type="ECO:0000313" key="3">
    <source>
        <dbReference type="Proteomes" id="UP000309340"/>
    </source>
</evidence>
<evidence type="ECO:0000256" key="1">
    <source>
        <dbReference type="SAM" id="Coils"/>
    </source>
</evidence>
<protein>
    <submittedName>
        <fullName evidence="2">Uncharacterized protein</fullName>
    </submittedName>
</protein>
<dbReference type="OrthoDB" id="3930471at2759"/>
<comment type="caution">
    <text evidence="2">The sequence shown here is derived from an EMBL/GenBank/DDBJ whole genome shotgun (WGS) entry which is preliminary data.</text>
</comment>
<organism evidence="2 3">
    <name type="scientific">Friedmanniomyces simplex</name>
    <dbReference type="NCBI Taxonomy" id="329884"/>
    <lineage>
        <taxon>Eukaryota</taxon>
        <taxon>Fungi</taxon>
        <taxon>Dikarya</taxon>
        <taxon>Ascomycota</taxon>
        <taxon>Pezizomycotina</taxon>
        <taxon>Dothideomycetes</taxon>
        <taxon>Dothideomycetidae</taxon>
        <taxon>Mycosphaerellales</taxon>
        <taxon>Teratosphaeriaceae</taxon>
        <taxon>Friedmanniomyces</taxon>
    </lineage>
</organism>
<gene>
    <name evidence="2" type="ORF">B0A55_00756</name>
</gene>
<dbReference type="AlphaFoldDB" id="A0A4U0Y0Q7"/>
<name>A0A4U0Y0Q7_9PEZI</name>
<feature type="coiled-coil region" evidence="1">
    <location>
        <begin position="45"/>
        <end position="76"/>
    </location>
</feature>
<accession>A0A4U0Y0Q7</accession>